<dbReference type="GO" id="GO:0022627">
    <property type="term" value="C:cytosolic small ribosomal subunit"/>
    <property type="evidence" value="ECO:0007669"/>
    <property type="project" value="TreeGrafter"/>
</dbReference>
<feature type="region of interest" description="Disordered" evidence="6">
    <location>
        <begin position="234"/>
        <end position="340"/>
    </location>
</feature>
<dbReference type="InterPro" id="IPR001865">
    <property type="entry name" value="Ribosomal_uS2"/>
</dbReference>
<keyword evidence="8" id="KW-1185">Reference proteome</keyword>
<comment type="similarity">
    <text evidence="1 5">Belongs to the universal ribosomal protein uS2 family.</text>
</comment>
<dbReference type="GO" id="GO:0003735">
    <property type="term" value="F:structural constituent of ribosome"/>
    <property type="evidence" value="ECO:0007669"/>
    <property type="project" value="InterPro"/>
</dbReference>
<organism evidence="7 8">
    <name type="scientific">Chitinophaga barathri</name>
    <dbReference type="NCBI Taxonomy" id="1647451"/>
    <lineage>
        <taxon>Bacteria</taxon>
        <taxon>Pseudomonadati</taxon>
        <taxon>Bacteroidota</taxon>
        <taxon>Chitinophagia</taxon>
        <taxon>Chitinophagales</taxon>
        <taxon>Chitinophagaceae</taxon>
        <taxon>Chitinophaga</taxon>
    </lineage>
</organism>
<dbReference type="Proteomes" id="UP000279089">
    <property type="component" value="Unassembled WGS sequence"/>
</dbReference>
<dbReference type="EMBL" id="RMBX01000008">
    <property type="protein sequence ID" value="RPD40262.1"/>
    <property type="molecule type" value="Genomic_DNA"/>
</dbReference>
<dbReference type="Gene3D" id="1.10.287.610">
    <property type="entry name" value="Helix hairpin bin"/>
    <property type="match status" value="1"/>
</dbReference>
<dbReference type="PANTHER" id="PTHR12534:SF0">
    <property type="entry name" value="SMALL RIBOSOMAL SUBUNIT PROTEIN US2M"/>
    <property type="match status" value="1"/>
</dbReference>
<protein>
    <recommendedName>
        <fullName evidence="4 5">Small ribosomal subunit protein uS2</fullName>
    </recommendedName>
</protein>
<dbReference type="Pfam" id="PF00318">
    <property type="entry name" value="Ribosomal_S2"/>
    <property type="match status" value="1"/>
</dbReference>
<evidence type="ECO:0000313" key="7">
    <source>
        <dbReference type="EMBL" id="RPD40262.1"/>
    </source>
</evidence>
<dbReference type="AlphaFoldDB" id="A0A3N4M9A2"/>
<evidence type="ECO:0000256" key="2">
    <source>
        <dbReference type="ARBA" id="ARBA00022980"/>
    </source>
</evidence>
<dbReference type="SUPFAM" id="SSF52313">
    <property type="entry name" value="Ribosomal protein S2"/>
    <property type="match status" value="1"/>
</dbReference>
<keyword evidence="3 5" id="KW-0687">Ribonucleoprotein</keyword>
<dbReference type="PANTHER" id="PTHR12534">
    <property type="entry name" value="30S RIBOSOMAL PROTEIN S2 PROKARYOTIC AND ORGANELLAR"/>
    <property type="match status" value="1"/>
</dbReference>
<dbReference type="CDD" id="cd01425">
    <property type="entry name" value="RPS2"/>
    <property type="match status" value="1"/>
</dbReference>
<comment type="caution">
    <text evidence="7">The sequence shown here is derived from an EMBL/GenBank/DDBJ whole genome shotgun (WGS) entry which is preliminary data.</text>
</comment>
<dbReference type="Gene3D" id="3.40.50.10490">
    <property type="entry name" value="Glucose-6-phosphate isomerase like protein, domain 1"/>
    <property type="match status" value="1"/>
</dbReference>
<proteinExistence type="inferred from homology"/>
<accession>A0A3N4M9A2</accession>
<evidence type="ECO:0000256" key="1">
    <source>
        <dbReference type="ARBA" id="ARBA00006242"/>
    </source>
</evidence>
<dbReference type="GO" id="GO:0006412">
    <property type="term" value="P:translation"/>
    <property type="evidence" value="ECO:0007669"/>
    <property type="project" value="UniProtKB-UniRule"/>
</dbReference>
<dbReference type="RefSeq" id="WP_120517628.1">
    <property type="nucleotide sequence ID" value="NZ_QXZY01000009.1"/>
</dbReference>
<evidence type="ECO:0000313" key="8">
    <source>
        <dbReference type="Proteomes" id="UP000279089"/>
    </source>
</evidence>
<feature type="compositionally biased region" description="Low complexity" evidence="6">
    <location>
        <begin position="330"/>
        <end position="340"/>
    </location>
</feature>
<dbReference type="HAMAP" id="MF_00291_B">
    <property type="entry name" value="Ribosomal_uS2_B"/>
    <property type="match status" value="1"/>
</dbReference>
<dbReference type="InterPro" id="IPR005706">
    <property type="entry name" value="Ribosomal_uS2_bac/mit/plastid"/>
</dbReference>
<dbReference type="InterPro" id="IPR023591">
    <property type="entry name" value="Ribosomal_uS2_flav_dom_sf"/>
</dbReference>
<evidence type="ECO:0000256" key="6">
    <source>
        <dbReference type="SAM" id="MobiDB-lite"/>
    </source>
</evidence>
<gene>
    <name evidence="5 7" type="primary">rpsB</name>
    <name evidence="7" type="ORF">EG028_16585</name>
</gene>
<dbReference type="FunFam" id="1.10.287.610:FF:000001">
    <property type="entry name" value="30S ribosomal protein S2"/>
    <property type="match status" value="1"/>
</dbReference>
<evidence type="ECO:0000256" key="4">
    <source>
        <dbReference type="ARBA" id="ARBA00035256"/>
    </source>
</evidence>
<feature type="compositionally biased region" description="Gly residues" evidence="6">
    <location>
        <begin position="265"/>
        <end position="329"/>
    </location>
</feature>
<reference evidence="8" key="1">
    <citation type="submission" date="2018-11" db="EMBL/GenBank/DDBJ databases">
        <title>Chitinophaga lutea sp.nov., isolate from arsenic contaminated soil.</title>
        <authorList>
            <person name="Zong Y."/>
        </authorList>
    </citation>
    <scope>NUCLEOTIDE SEQUENCE [LARGE SCALE GENOMIC DNA]</scope>
    <source>
        <strain evidence="8">YLT18</strain>
    </source>
</reference>
<evidence type="ECO:0000256" key="5">
    <source>
        <dbReference type="HAMAP-Rule" id="MF_00291"/>
    </source>
</evidence>
<dbReference type="PRINTS" id="PR00395">
    <property type="entry name" value="RIBOSOMALS2"/>
</dbReference>
<sequence>MENNTSLQQQLLEAGVHFGHLKKKWNPKMLPYIFAEKKGIHIIDLNKTVEGLQETAAALKSIAKSGKKIMFVATKKQAKEIVAEAAKRVNMPYVTERWLGGMLTNFATIRKSVKKMQSIEKMLADGTFDNITKKERLTLSRDKDKMEKVLGGIAQLARVPAALFIVDISHEHIALAEAKRLGVSTFGMVDTNSDPTKVDFAIPANDDATKSIAIIVSYIAAAIADGLAERAVEKTDEIEEEETDNKLRKFELEGGDERGERGRRPGGPGGRTGGPGGQRGPGGPGGNRGGGGGNRPGGGGGRSGGGGNRPGGGGNRPGGNRPGGGGGFRPSGAGRPGPAR</sequence>
<keyword evidence="2 5" id="KW-0689">Ribosomal protein</keyword>
<feature type="compositionally biased region" description="Basic and acidic residues" evidence="6">
    <location>
        <begin position="244"/>
        <end position="263"/>
    </location>
</feature>
<dbReference type="NCBIfam" id="TIGR01011">
    <property type="entry name" value="rpsB_bact"/>
    <property type="match status" value="1"/>
</dbReference>
<dbReference type="OrthoDB" id="9808036at2"/>
<evidence type="ECO:0000256" key="3">
    <source>
        <dbReference type="ARBA" id="ARBA00023274"/>
    </source>
</evidence>
<name>A0A3N4M9A2_9BACT</name>